<dbReference type="Gene3D" id="3.80.10.10">
    <property type="entry name" value="Ribonuclease Inhibitor"/>
    <property type="match status" value="1"/>
</dbReference>
<proteinExistence type="predicted"/>
<dbReference type="Proteomes" id="UP000265703">
    <property type="component" value="Unassembled WGS sequence"/>
</dbReference>
<evidence type="ECO:0000313" key="2">
    <source>
        <dbReference type="Proteomes" id="UP000265703"/>
    </source>
</evidence>
<keyword evidence="2" id="KW-1185">Reference proteome</keyword>
<sequence length="492" mass="58513">MSKLHKDILFLMFEVLQDDSKSLFSCLIVNRLWCETAISILWRNPWRYDIGYHNKRSLYSVITYYLSDDIKEFLTKEGTEGILISRQSFLFDYLSFCRSINIDVINSIISIGTFSAYNRFLLQQEIYSLLMRKCSEIKYFDMLSIEHQIFCFPEAKARLESLCELKCDTSINPTYFHGLARICQNIQRLTIINKNIKINNGTVKLIEVQENLKHFEWKDDFEDDYTIEDPYNEFLLALEQKADTLKHLIICFQYVDGFEHTLLQEVLIKFHKLKSLIINDFVYFNENQLKKLVYPDLEILNIDSISIDMACSIIENSGRHLKEILLFKNYEFFEIDFDEVTLDYIHKIYKHCPSIEYLSLVFSSTKEHFTEFEKLLKVCQNLKSLLLIIFTSDLEIHLETGEELLKTLIKSAPTNLREIRFLKSDITFSLENLEVFLENWRCGRPALSMLTNDPIYNKDDYVKLITKYKNDGVIKDFRFDDERRIHFERYEI</sequence>
<dbReference type="OrthoDB" id="2311301at2759"/>
<evidence type="ECO:0008006" key="3">
    <source>
        <dbReference type="Google" id="ProtNLM"/>
    </source>
</evidence>
<accession>A0A397TT37</accession>
<dbReference type="EMBL" id="QKYT01000021">
    <property type="protein sequence ID" value="RIA98054.1"/>
    <property type="molecule type" value="Genomic_DNA"/>
</dbReference>
<dbReference type="SUPFAM" id="SSF52047">
    <property type="entry name" value="RNI-like"/>
    <property type="match status" value="1"/>
</dbReference>
<dbReference type="InterPro" id="IPR032675">
    <property type="entry name" value="LRR_dom_sf"/>
</dbReference>
<dbReference type="AlphaFoldDB" id="A0A397TT37"/>
<evidence type="ECO:0000313" key="1">
    <source>
        <dbReference type="EMBL" id="RIA98054.1"/>
    </source>
</evidence>
<organism evidence="1 2">
    <name type="scientific">Glomus cerebriforme</name>
    <dbReference type="NCBI Taxonomy" id="658196"/>
    <lineage>
        <taxon>Eukaryota</taxon>
        <taxon>Fungi</taxon>
        <taxon>Fungi incertae sedis</taxon>
        <taxon>Mucoromycota</taxon>
        <taxon>Glomeromycotina</taxon>
        <taxon>Glomeromycetes</taxon>
        <taxon>Glomerales</taxon>
        <taxon>Glomeraceae</taxon>
        <taxon>Glomus</taxon>
    </lineage>
</organism>
<protein>
    <recommendedName>
        <fullName evidence="3">F-box domain-containing protein</fullName>
    </recommendedName>
</protein>
<reference evidence="1 2" key="1">
    <citation type="submission" date="2018-06" db="EMBL/GenBank/DDBJ databases">
        <title>Comparative genomics reveals the genomic features of Rhizophagus irregularis, R. cerebriforme, R. diaphanum and Gigaspora rosea, and their symbiotic lifestyle signature.</title>
        <authorList>
            <person name="Morin E."/>
            <person name="San Clemente H."/>
            <person name="Chen E.C.H."/>
            <person name="De La Providencia I."/>
            <person name="Hainaut M."/>
            <person name="Kuo A."/>
            <person name="Kohler A."/>
            <person name="Murat C."/>
            <person name="Tang N."/>
            <person name="Roy S."/>
            <person name="Loubradou J."/>
            <person name="Henrissat B."/>
            <person name="Grigoriev I.V."/>
            <person name="Corradi N."/>
            <person name="Roux C."/>
            <person name="Martin F.M."/>
        </authorList>
    </citation>
    <scope>NUCLEOTIDE SEQUENCE [LARGE SCALE GENOMIC DNA]</scope>
    <source>
        <strain evidence="1 2">DAOM 227022</strain>
    </source>
</reference>
<gene>
    <name evidence="1" type="ORF">C1645_870951</name>
</gene>
<name>A0A397TT37_9GLOM</name>
<comment type="caution">
    <text evidence="1">The sequence shown here is derived from an EMBL/GenBank/DDBJ whole genome shotgun (WGS) entry which is preliminary data.</text>
</comment>